<name>A0A2C9LTI7_BIOGL</name>
<evidence type="ECO:0000313" key="3">
    <source>
        <dbReference type="EnsemblMetazoa" id="BGLB034821-PB"/>
    </source>
</evidence>
<gene>
    <name evidence="3" type="primary">106070473</name>
</gene>
<dbReference type="PANTHER" id="PTHR47117">
    <property type="entry name" value="STAR-RELATED LIPID TRANSFER PROTEIN 9"/>
    <property type="match status" value="1"/>
</dbReference>
<dbReference type="VEuPathDB" id="VectorBase:BGLB034821"/>
<evidence type="ECO:0000259" key="2">
    <source>
        <dbReference type="PROSITE" id="PS50848"/>
    </source>
</evidence>
<organism evidence="3 4">
    <name type="scientific">Biomphalaria glabrata</name>
    <name type="common">Bloodfluke planorb</name>
    <name type="synonym">Freshwater snail</name>
    <dbReference type="NCBI Taxonomy" id="6526"/>
    <lineage>
        <taxon>Eukaryota</taxon>
        <taxon>Metazoa</taxon>
        <taxon>Spiralia</taxon>
        <taxon>Lophotrochozoa</taxon>
        <taxon>Mollusca</taxon>
        <taxon>Gastropoda</taxon>
        <taxon>Heterobranchia</taxon>
        <taxon>Euthyneura</taxon>
        <taxon>Panpulmonata</taxon>
        <taxon>Hygrophila</taxon>
        <taxon>Lymnaeoidea</taxon>
        <taxon>Planorbidae</taxon>
        <taxon>Biomphalaria</taxon>
    </lineage>
</organism>
<sequence>MNLLFLSVTSTLLCVAIAFIFKYLSLLRWISGHAYVLSKRRESFSILELLDLFKNVKPFPISCQKGWKIDSYAHGHRIWFNFLTFPHNLNAPSIKVYAAFDRVKSSSQGFLQVLKDIGQSCEWKPGVISTSHIHTQALAKSSKPHRGIPSMAVQVDCVKEEMLNTGESRFGLQSFDSWYTENVVSTVSVESKRFWHREDNGVCWLLQMNEPLQTCEFYLIQPVQEIDHCLVSIVTWSRKTTRSSVNKASILLSSLEEYIALRRLKKTPLINITLPQDLSDSDIESSDSSPENESMKNSDSPGVFLHDSHTSSSIKAAACTDILKYSSILKYRSKSAHFSPLHAANTGSESSSDGHSAEQQPGALKKALQRSVSEGSALKGSQLLADDVEDVGLESKEHIYTEPPSDNVSEADLKLARYRTVSNQCAAEIMAEALRASNIDLELSPDQQAAASGGWQFSAFDKNIVVLKKLPRNSSTVQSYIGKGFVLAPPRTVWDAVRNPRTRFTYDDTLKKVDIIETLDNAMKIVYFYHESLHFLTKESCDMCILHGERQEGDKFILTYFSLEHDKCPSFPHVTRAKVLQSGWIIEPAKQDNQVYSIVTYIMQVDFGDSTDGSENLPFQEMISSAPLSIADLQQYLKPAVQMLRRKSLT</sequence>
<dbReference type="PROSITE" id="PS50848">
    <property type="entry name" value="START"/>
    <property type="match status" value="1"/>
</dbReference>
<dbReference type="GO" id="GO:0008289">
    <property type="term" value="F:lipid binding"/>
    <property type="evidence" value="ECO:0007669"/>
    <property type="project" value="InterPro"/>
</dbReference>
<dbReference type="EnsemblMetazoa" id="BGLB034821-RA">
    <property type="protein sequence ID" value="BGLB034821-PA"/>
    <property type="gene ID" value="BGLB034821"/>
</dbReference>
<accession>A0A2C9LTI7</accession>
<dbReference type="Proteomes" id="UP000076420">
    <property type="component" value="Unassembled WGS sequence"/>
</dbReference>
<evidence type="ECO:0000313" key="4">
    <source>
        <dbReference type="Proteomes" id="UP000076420"/>
    </source>
</evidence>
<dbReference type="EnsemblMetazoa" id="BGLB034821-RB">
    <property type="protein sequence ID" value="BGLB034821-PB"/>
    <property type="gene ID" value="BGLB034821"/>
</dbReference>
<dbReference type="PANTHER" id="PTHR47117:SF8">
    <property type="entry name" value="KINESIN FAMILY MEMBER 16B"/>
    <property type="match status" value="1"/>
</dbReference>
<proteinExistence type="predicted"/>
<feature type="region of interest" description="Disordered" evidence="1">
    <location>
        <begin position="342"/>
        <end position="371"/>
    </location>
</feature>
<dbReference type="OrthoDB" id="3176171at2759"/>
<dbReference type="RefSeq" id="XP_013085841.2">
    <property type="nucleotide sequence ID" value="XM_013230387.2"/>
</dbReference>
<dbReference type="AlphaFoldDB" id="A0A2C9LTI7"/>
<reference evidence="3" key="1">
    <citation type="submission" date="2020-05" db="UniProtKB">
        <authorList>
            <consortium name="EnsemblMetazoa"/>
        </authorList>
    </citation>
    <scope>IDENTIFICATION</scope>
    <source>
        <strain evidence="3">BB02</strain>
    </source>
</reference>
<dbReference type="VEuPathDB" id="VectorBase:BGLAX_035324"/>
<dbReference type="SUPFAM" id="SSF55961">
    <property type="entry name" value="Bet v1-like"/>
    <property type="match status" value="1"/>
</dbReference>
<dbReference type="Gene3D" id="3.30.530.20">
    <property type="match status" value="1"/>
</dbReference>
<dbReference type="InterPro" id="IPR002913">
    <property type="entry name" value="START_lipid-bd_dom"/>
</dbReference>
<feature type="compositionally biased region" description="Polar residues" evidence="1">
    <location>
        <begin position="345"/>
        <end position="359"/>
    </location>
</feature>
<dbReference type="Pfam" id="PF01852">
    <property type="entry name" value="START"/>
    <property type="match status" value="1"/>
</dbReference>
<feature type="domain" description="START" evidence="2">
    <location>
        <begin position="454"/>
        <end position="626"/>
    </location>
</feature>
<dbReference type="KEGG" id="bgt:106070473"/>
<feature type="region of interest" description="Disordered" evidence="1">
    <location>
        <begin position="279"/>
        <end position="304"/>
    </location>
</feature>
<evidence type="ECO:0000256" key="1">
    <source>
        <dbReference type="SAM" id="MobiDB-lite"/>
    </source>
</evidence>
<dbReference type="InterPro" id="IPR023393">
    <property type="entry name" value="START-like_dom_sf"/>
</dbReference>
<protein>
    <recommendedName>
        <fullName evidence="2">START domain-containing protein</fullName>
    </recommendedName>
</protein>